<dbReference type="Proteomes" id="UP000093501">
    <property type="component" value="Unassembled WGS sequence"/>
</dbReference>
<evidence type="ECO:0008006" key="3">
    <source>
        <dbReference type="Google" id="ProtNLM"/>
    </source>
</evidence>
<reference evidence="2" key="1">
    <citation type="submission" date="2016-07" db="EMBL/GenBank/DDBJ databases">
        <authorList>
            <person name="Florea S."/>
            <person name="Webb J.S."/>
            <person name="Jaromczyk J."/>
            <person name="Schardl C.L."/>
        </authorList>
    </citation>
    <scope>NUCLEOTIDE SEQUENCE [LARGE SCALE GENOMIC DNA]</scope>
    <source>
        <strain evidence="2">IPBSL-7</strain>
    </source>
</reference>
<evidence type="ECO:0000313" key="1">
    <source>
        <dbReference type="EMBL" id="OCL33113.1"/>
    </source>
</evidence>
<dbReference type="InterPro" id="IPR021555">
    <property type="entry name" value="DUF3000"/>
</dbReference>
<accession>A0A1C0AKT9</accession>
<gene>
    <name evidence="1" type="ORF">BCR15_06380</name>
</gene>
<proteinExistence type="predicted"/>
<evidence type="ECO:0000313" key="2">
    <source>
        <dbReference type="Proteomes" id="UP000093501"/>
    </source>
</evidence>
<sequence length="172" mass="18445">MQWRRGFTTDEIGSPQRIAPYSVAIEGELGDGGDEALSTGRLILLHDPAGNDSWSGTFRLVTYVRAEVDLDMVTDPLLPDVAWSWFTDALAHRGCAAHALAGTVTASYGKGFGDMADADRAEVELRCSWTPTLDVRHPLTAHLAAWEDLMGHVAGQPPLPPGVSSLPTGRHG</sequence>
<dbReference type="Pfam" id="PF11452">
    <property type="entry name" value="DUF3000"/>
    <property type="match status" value="1"/>
</dbReference>
<keyword evidence="2" id="KW-1185">Reference proteome</keyword>
<comment type="caution">
    <text evidence="1">The sequence shown here is derived from an EMBL/GenBank/DDBJ whole genome shotgun (WGS) entry which is preliminary data.</text>
</comment>
<dbReference type="EMBL" id="MBQD01000023">
    <property type="protein sequence ID" value="OCL33113.1"/>
    <property type="molecule type" value="Genomic_DNA"/>
</dbReference>
<protein>
    <recommendedName>
        <fullName evidence="3">Enoyl-CoA hydratase</fullName>
    </recommendedName>
</protein>
<dbReference type="AlphaFoldDB" id="A0A1C0AKT9"/>
<name>A0A1C0AKT9_9ACTN</name>
<organism evidence="1 2">
    <name type="scientific">Tessaracoccus lapidicaptus</name>
    <dbReference type="NCBI Taxonomy" id="1427523"/>
    <lineage>
        <taxon>Bacteria</taxon>
        <taxon>Bacillati</taxon>
        <taxon>Actinomycetota</taxon>
        <taxon>Actinomycetes</taxon>
        <taxon>Propionibacteriales</taxon>
        <taxon>Propionibacteriaceae</taxon>
        <taxon>Tessaracoccus</taxon>
    </lineage>
</organism>